<dbReference type="OrthoDB" id="9806388at2"/>
<dbReference type="AlphaFoldDB" id="A0A0M2V5J6"/>
<dbReference type="Pfam" id="PF05195">
    <property type="entry name" value="AMP_N"/>
    <property type="match status" value="1"/>
</dbReference>
<name>A0A0M2V5J6_9GAMM</name>
<dbReference type="PATRIC" id="fig|336831.14.peg.270"/>
<dbReference type="Proteomes" id="UP000034228">
    <property type="component" value="Unassembled WGS sequence"/>
</dbReference>
<evidence type="ECO:0000256" key="9">
    <source>
        <dbReference type="ARBA" id="ARBA00023211"/>
    </source>
</evidence>
<evidence type="ECO:0000313" key="16">
    <source>
        <dbReference type="Proteomes" id="UP000034228"/>
    </source>
</evidence>
<proteinExistence type="inferred from homology"/>
<dbReference type="CDD" id="cd01087">
    <property type="entry name" value="Prolidase"/>
    <property type="match status" value="1"/>
</dbReference>
<dbReference type="GO" id="GO:0005829">
    <property type="term" value="C:cytosol"/>
    <property type="evidence" value="ECO:0007669"/>
    <property type="project" value="TreeGrafter"/>
</dbReference>
<dbReference type="PANTHER" id="PTHR43226">
    <property type="entry name" value="XAA-PRO AMINOPEPTIDASE 3"/>
    <property type="match status" value="1"/>
</dbReference>
<dbReference type="Gene3D" id="3.90.230.10">
    <property type="entry name" value="Creatinase/methionine aminopeptidase superfamily"/>
    <property type="match status" value="1"/>
</dbReference>
<accession>A0A0M2V5J6</accession>
<comment type="similarity">
    <text evidence="3 13">Belongs to the peptidase M24B family.</text>
</comment>
<comment type="cofactor">
    <cofactor evidence="2">
        <name>Mn(2+)</name>
        <dbReference type="ChEBI" id="CHEBI:29035"/>
    </cofactor>
</comment>
<dbReference type="GO" id="GO:0006508">
    <property type="term" value="P:proteolysis"/>
    <property type="evidence" value="ECO:0007669"/>
    <property type="project" value="UniProtKB-KW"/>
</dbReference>
<evidence type="ECO:0000256" key="1">
    <source>
        <dbReference type="ARBA" id="ARBA00001424"/>
    </source>
</evidence>
<dbReference type="PANTHER" id="PTHR43226:SF4">
    <property type="entry name" value="XAA-PRO AMINOPEPTIDASE 3"/>
    <property type="match status" value="1"/>
</dbReference>
<dbReference type="Gene3D" id="3.40.350.10">
    <property type="entry name" value="Creatinase/prolidase N-terminal domain"/>
    <property type="match status" value="1"/>
</dbReference>
<protein>
    <recommendedName>
        <fullName evidence="10">Xaa-Pro aminopeptidase</fullName>
        <ecNumber evidence="4">3.4.11.9</ecNumber>
    </recommendedName>
    <alternativeName>
        <fullName evidence="11">Aminopeptidase P II</fullName>
    </alternativeName>
    <alternativeName>
        <fullName evidence="12">X-Pro aminopeptidase</fullName>
    </alternativeName>
</protein>
<dbReference type="EC" id="3.4.11.9" evidence="4"/>
<evidence type="ECO:0000256" key="11">
    <source>
        <dbReference type="ARBA" id="ARBA00075356"/>
    </source>
</evidence>
<dbReference type="InterPro" id="IPR029149">
    <property type="entry name" value="Creatin/AminoP/Spt16_N"/>
</dbReference>
<dbReference type="STRING" id="336831.WG68_09840"/>
<dbReference type="FunFam" id="3.90.230.10:FF:000002">
    <property type="entry name" value="Xaa-Pro aminopeptidase 3"/>
    <property type="match status" value="1"/>
</dbReference>
<dbReference type="SUPFAM" id="SSF53092">
    <property type="entry name" value="Creatinase/prolidase N-terminal domain"/>
    <property type="match status" value="1"/>
</dbReference>
<keyword evidence="6 13" id="KW-0479">Metal-binding</keyword>
<comment type="caution">
    <text evidence="15">The sequence shown here is derived from an EMBL/GenBank/DDBJ whole genome shotgun (WGS) entry which is preliminary data.</text>
</comment>
<evidence type="ECO:0000259" key="14">
    <source>
        <dbReference type="SMART" id="SM01011"/>
    </source>
</evidence>
<evidence type="ECO:0000256" key="8">
    <source>
        <dbReference type="ARBA" id="ARBA00023049"/>
    </source>
</evidence>
<dbReference type="InterPro" id="IPR007865">
    <property type="entry name" value="Aminopep_P_N"/>
</dbReference>
<keyword evidence="16" id="KW-1185">Reference proteome</keyword>
<reference evidence="15 16" key="1">
    <citation type="submission" date="2015-03" db="EMBL/GenBank/DDBJ databases">
        <title>Draft genome sequences of two protease-producing strains of Arsukibacterium isolated from two cold and alkaline environments.</title>
        <authorList>
            <person name="Lylloff J.E."/>
            <person name="Skov L.B."/>
            <person name="Jepsen M."/>
            <person name="Hallin P.F."/>
            <person name="Sorensen S.J."/>
            <person name="Stougaard P."/>
            <person name="Glaring M.A."/>
        </authorList>
    </citation>
    <scope>NUCLEOTIDE SEQUENCE [LARGE SCALE GENOMIC DNA]</scope>
    <source>
        <strain evidence="15 16">GCM72</strain>
    </source>
</reference>
<keyword evidence="7" id="KW-0378">Hydrolase</keyword>
<dbReference type="EMBL" id="LAHO01000008">
    <property type="protein sequence ID" value="KKO45669.1"/>
    <property type="molecule type" value="Genomic_DNA"/>
</dbReference>
<sequence>MENSVFVRRRAQLIAALVPNSIAIISAATEQSRSRDTEYPFRQHSDFWYYSGFNEPDALLILTNRADLPAVQLLCREKDPALEVWHGRRLGPAVASDSLQLQAAALSEQSALLSQAINGSVAVYLNITEQTSLLQQVTKQMQLLKQREKRGDIAPGQLVDLAPLSAAQRLLKDDTEITLMRRAGQISAQAHIRAMQLCRPGRFEYQLEAEILHHFALNGARYPAYNSIVGSGGNGCILHYTDNSSELKAGELVLIDAGCELQGYAADISRTFPVSGKFSDEQAALYQLVLDAQYAACNAVAPGSDFAKVTAAAEQVLTEGLLGLGILQGELAQLIADKACKAYFIHGIGHWLGLDVHDVGAYKAAGLNDEVQEQPFLPGMVLTIEPGLYIPAGSPTEPRWWDIAIRIEDNLLVTPEGHDNLTTAVPKEIDAIEQLMAAAQGRN</sequence>
<evidence type="ECO:0000256" key="12">
    <source>
        <dbReference type="ARBA" id="ARBA00081411"/>
    </source>
</evidence>
<dbReference type="InterPro" id="IPR036005">
    <property type="entry name" value="Creatinase/aminopeptidase-like"/>
</dbReference>
<dbReference type="RefSeq" id="WP_046557514.1">
    <property type="nucleotide sequence ID" value="NZ_LAHO01000008.1"/>
</dbReference>
<evidence type="ECO:0000256" key="3">
    <source>
        <dbReference type="ARBA" id="ARBA00008766"/>
    </source>
</evidence>
<dbReference type="GO" id="GO:0070006">
    <property type="term" value="F:metalloaminopeptidase activity"/>
    <property type="evidence" value="ECO:0007669"/>
    <property type="project" value="InterPro"/>
</dbReference>
<feature type="domain" description="Aminopeptidase P N-terminal" evidence="14">
    <location>
        <begin position="1"/>
        <end position="134"/>
    </location>
</feature>
<evidence type="ECO:0000256" key="7">
    <source>
        <dbReference type="ARBA" id="ARBA00022801"/>
    </source>
</evidence>
<evidence type="ECO:0000256" key="10">
    <source>
        <dbReference type="ARBA" id="ARBA00069363"/>
    </source>
</evidence>
<dbReference type="InterPro" id="IPR001131">
    <property type="entry name" value="Peptidase_M24B_aminopep-P_CS"/>
</dbReference>
<keyword evidence="15" id="KW-0031">Aminopeptidase</keyword>
<keyword evidence="9" id="KW-0464">Manganese</keyword>
<evidence type="ECO:0000313" key="15">
    <source>
        <dbReference type="EMBL" id="KKO45669.1"/>
    </source>
</evidence>
<dbReference type="SUPFAM" id="SSF55920">
    <property type="entry name" value="Creatinase/aminopeptidase"/>
    <property type="match status" value="1"/>
</dbReference>
<gene>
    <name evidence="15" type="ORF">WG68_09840</name>
</gene>
<dbReference type="Pfam" id="PF00557">
    <property type="entry name" value="Peptidase_M24"/>
    <property type="match status" value="1"/>
</dbReference>
<evidence type="ECO:0000256" key="13">
    <source>
        <dbReference type="RuleBase" id="RU000590"/>
    </source>
</evidence>
<dbReference type="SMART" id="SM01011">
    <property type="entry name" value="AMP_N"/>
    <property type="match status" value="1"/>
</dbReference>
<dbReference type="GO" id="GO:0030145">
    <property type="term" value="F:manganese ion binding"/>
    <property type="evidence" value="ECO:0007669"/>
    <property type="project" value="InterPro"/>
</dbReference>
<evidence type="ECO:0000256" key="6">
    <source>
        <dbReference type="ARBA" id="ARBA00022723"/>
    </source>
</evidence>
<dbReference type="PROSITE" id="PS00491">
    <property type="entry name" value="PROLINE_PEPTIDASE"/>
    <property type="match status" value="1"/>
</dbReference>
<dbReference type="NCBIfam" id="NF008131">
    <property type="entry name" value="PRK10879.1"/>
    <property type="match status" value="1"/>
</dbReference>
<organism evidence="15 16">
    <name type="scientific">Arsukibacterium ikkense</name>
    <dbReference type="NCBI Taxonomy" id="336831"/>
    <lineage>
        <taxon>Bacteria</taxon>
        <taxon>Pseudomonadati</taxon>
        <taxon>Pseudomonadota</taxon>
        <taxon>Gammaproteobacteria</taxon>
        <taxon>Chromatiales</taxon>
        <taxon>Chromatiaceae</taxon>
        <taxon>Arsukibacterium</taxon>
    </lineage>
</organism>
<dbReference type="InterPro" id="IPR052433">
    <property type="entry name" value="X-Pro_dipept-like"/>
</dbReference>
<evidence type="ECO:0000256" key="2">
    <source>
        <dbReference type="ARBA" id="ARBA00001936"/>
    </source>
</evidence>
<comment type="catalytic activity">
    <reaction evidence="1">
        <text>Release of any N-terminal amino acid, including proline, that is linked to proline, even from a dipeptide or tripeptide.</text>
        <dbReference type="EC" id="3.4.11.9"/>
    </reaction>
</comment>
<keyword evidence="8" id="KW-0482">Metalloprotease</keyword>
<dbReference type="InterPro" id="IPR000994">
    <property type="entry name" value="Pept_M24"/>
</dbReference>
<keyword evidence="5" id="KW-0645">Protease</keyword>
<evidence type="ECO:0000256" key="4">
    <source>
        <dbReference type="ARBA" id="ARBA00012574"/>
    </source>
</evidence>
<evidence type="ECO:0000256" key="5">
    <source>
        <dbReference type="ARBA" id="ARBA00022670"/>
    </source>
</evidence>